<evidence type="ECO:0000313" key="3">
    <source>
        <dbReference type="Proteomes" id="UP000649617"/>
    </source>
</evidence>
<dbReference type="AlphaFoldDB" id="A0A812P9W3"/>
<feature type="compositionally biased region" description="Basic and acidic residues" evidence="1">
    <location>
        <begin position="168"/>
        <end position="187"/>
    </location>
</feature>
<sequence>MQERGISAVGVVGGHTALDLAPDLECDGVNLAMNSRQMLTEGKYRRKKTVAEVYQEDKSYVKGVRGHGYKDKLTGPLLQFKAYIEYRDVAKFNRLALSKAMPSQAVTASKPDPTVETSGRMTASPTKRRAKKEADKLESPDTDSGSRLKVEENPCCEALGDPCGGADRPGRCQVEGDRQPDAARPREGEDDCPPIVVNCKTRRKLSRAIATL</sequence>
<feature type="compositionally biased region" description="Polar residues" evidence="1">
    <location>
        <begin position="115"/>
        <end position="125"/>
    </location>
</feature>
<dbReference type="EMBL" id="CAJNIZ010013601">
    <property type="protein sequence ID" value="CAE7351616.1"/>
    <property type="molecule type" value="Genomic_DNA"/>
</dbReference>
<organism evidence="2 3">
    <name type="scientific">Symbiodinium pilosum</name>
    <name type="common">Dinoflagellate</name>
    <dbReference type="NCBI Taxonomy" id="2952"/>
    <lineage>
        <taxon>Eukaryota</taxon>
        <taxon>Sar</taxon>
        <taxon>Alveolata</taxon>
        <taxon>Dinophyceae</taxon>
        <taxon>Suessiales</taxon>
        <taxon>Symbiodiniaceae</taxon>
        <taxon>Symbiodinium</taxon>
    </lineage>
</organism>
<feature type="region of interest" description="Disordered" evidence="1">
    <location>
        <begin position="101"/>
        <end position="193"/>
    </location>
</feature>
<accession>A0A812P9W3</accession>
<name>A0A812P9W3_SYMPI</name>
<gene>
    <name evidence="2" type="ORF">SPIL2461_LOCUS8349</name>
</gene>
<dbReference type="Proteomes" id="UP000649617">
    <property type="component" value="Unassembled WGS sequence"/>
</dbReference>
<reference evidence="2" key="1">
    <citation type="submission" date="2021-02" db="EMBL/GenBank/DDBJ databases">
        <authorList>
            <person name="Dougan E. K."/>
            <person name="Rhodes N."/>
            <person name="Thang M."/>
            <person name="Chan C."/>
        </authorList>
    </citation>
    <scope>NUCLEOTIDE SEQUENCE</scope>
</reference>
<keyword evidence="3" id="KW-1185">Reference proteome</keyword>
<feature type="compositionally biased region" description="Basic and acidic residues" evidence="1">
    <location>
        <begin position="132"/>
        <end position="152"/>
    </location>
</feature>
<proteinExistence type="predicted"/>
<evidence type="ECO:0000256" key="1">
    <source>
        <dbReference type="SAM" id="MobiDB-lite"/>
    </source>
</evidence>
<comment type="caution">
    <text evidence="2">The sequence shown here is derived from an EMBL/GenBank/DDBJ whole genome shotgun (WGS) entry which is preliminary data.</text>
</comment>
<evidence type="ECO:0000313" key="2">
    <source>
        <dbReference type="EMBL" id="CAE7351616.1"/>
    </source>
</evidence>
<protein>
    <submittedName>
        <fullName evidence="2">Uncharacterized protein</fullName>
    </submittedName>
</protein>